<dbReference type="Gene3D" id="3.10.580.10">
    <property type="entry name" value="CBS-domain"/>
    <property type="match status" value="1"/>
</dbReference>
<dbReference type="InterPro" id="IPR004800">
    <property type="entry name" value="KdsD/KpsF-type"/>
</dbReference>
<dbReference type="OrthoDB" id="9762536at2"/>
<dbReference type="AlphaFoldDB" id="A0A4S4NHX7"/>
<protein>
    <submittedName>
        <fullName evidence="10">KpsF/GutQ family sugar-phosphate isomerase</fullName>
    </submittedName>
</protein>
<dbReference type="SUPFAM" id="SSF53697">
    <property type="entry name" value="SIS domain"/>
    <property type="match status" value="1"/>
</dbReference>
<evidence type="ECO:0000256" key="7">
    <source>
        <dbReference type="PROSITE-ProRule" id="PRU00703"/>
    </source>
</evidence>
<feature type="site" description="Catalytically relevant" evidence="6">
    <location>
        <position position="54"/>
    </location>
</feature>
<dbReference type="InterPro" id="IPR046348">
    <property type="entry name" value="SIS_dom_sf"/>
</dbReference>
<dbReference type="GO" id="GO:0019146">
    <property type="term" value="F:arabinose-5-phosphate isomerase activity"/>
    <property type="evidence" value="ECO:0007669"/>
    <property type="project" value="UniProtKB-ARBA"/>
</dbReference>
<evidence type="ECO:0000256" key="2">
    <source>
        <dbReference type="ARBA" id="ARBA00022737"/>
    </source>
</evidence>
<dbReference type="CDD" id="cd05014">
    <property type="entry name" value="SIS_Kpsf"/>
    <property type="match status" value="1"/>
</dbReference>
<keyword evidence="3 7" id="KW-0129">CBS domain</keyword>
<dbReference type="SMART" id="SM00116">
    <property type="entry name" value="CBS"/>
    <property type="match status" value="2"/>
</dbReference>
<accession>A0A4S4NHX7</accession>
<evidence type="ECO:0000256" key="1">
    <source>
        <dbReference type="ARBA" id="ARBA00008165"/>
    </source>
</evidence>
<dbReference type="InterPro" id="IPR046342">
    <property type="entry name" value="CBS_dom_sf"/>
</dbReference>
<dbReference type="InterPro" id="IPR050986">
    <property type="entry name" value="GutQ/KpsF_isomerases"/>
</dbReference>
<dbReference type="GO" id="GO:0097367">
    <property type="term" value="F:carbohydrate derivative binding"/>
    <property type="evidence" value="ECO:0007669"/>
    <property type="project" value="InterPro"/>
</dbReference>
<dbReference type="CDD" id="cd04604">
    <property type="entry name" value="CBS_pair_SIS_assoc"/>
    <property type="match status" value="1"/>
</dbReference>
<comment type="similarity">
    <text evidence="1 4">Belongs to the SIS family. GutQ/KpsF subfamily.</text>
</comment>
<evidence type="ECO:0000256" key="5">
    <source>
        <dbReference type="PIRSR" id="PIRSR004692-2"/>
    </source>
</evidence>
<evidence type="ECO:0000256" key="4">
    <source>
        <dbReference type="PIRNR" id="PIRNR004692"/>
    </source>
</evidence>
<dbReference type="PROSITE" id="PS51464">
    <property type="entry name" value="SIS"/>
    <property type="match status" value="1"/>
</dbReference>
<feature type="binding site" evidence="5">
    <location>
        <position position="77"/>
    </location>
    <ligand>
        <name>Zn(2+)</name>
        <dbReference type="ChEBI" id="CHEBI:29105"/>
    </ligand>
</feature>
<dbReference type="Gene3D" id="3.40.50.10490">
    <property type="entry name" value="Glucose-6-phosphate isomerase like protein, domain 1"/>
    <property type="match status" value="1"/>
</dbReference>
<dbReference type="Pfam" id="PF00571">
    <property type="entry name" value="CBS"/>
    <property type="match status" value="2"/>
</dbReference>
<dbReference type="GO" id="GO:0046872">
    <property type="term" value="F:metal ion binding"/>
    <property type="evidence" value="ECO:0007669"/>
    <property type="project" value="UniProtKB-KW"/>
</dbReference>
<evidence type="ECO:0000259" key="8">
    <source>
        <dbReference type="PROSITE" id="PS51371"/>
    </source>
</evidence>
<dbReference type="PANTHER" id="PTHR42745:SF1">
    <property type="entry name" value="ARABINOSE 5-PHOSPHATE ISOMERASE KDSD"/>
    <property type="match status" value="1"/>
</dbReference>
<keyword evidence="5" id="KW-0862">Zinc</keyword>
<dbReference type="InterPro" id="IPR000644">
    <property type="entry name" value="CBS_dom"/>
</dbReference>
<dbReference type="GO" id="GO:0005975">
    <property type="term" value="P:carbohydrate metabolic process"/>
    <property type="evidence" value="ECO:0007669"/>
    <property type="project" value="InterPro"/>
</dbReference>
<dbReference type="PANTHER" id="PTHR42745">
    <property type="match status" value="1"/>
</dbReference>
<feature type="domain" description="CBS" evidence="8">
    <location>
        <begin position="271"/>
        <end position="324"/>
    </location>
</feature>
<dbReference type="Pfam" id="PF01380">
    <property type="entry name" value="SIS"/>
    <property type="match status" value="1"/>
</dbReference>
<evidence type="ECO:0000313" key="11">
    <source>
        <dbReference type="Proteomes" id="UP000308528"/>
    </source>
</evidence>
<evidence type="ECO:0000313" key="10">
    <source>
        <dbReference type="EMBL" id="THH39324.1"/>
    </source>
</evidence>
<feature type="site" description="Catalytically relevant" evidence="6">
    <location>
        <position position="188"/>
    </location>
</feature>
<feature type="domain" description="SIS" evidence="9">
    <location>
        <begin position="36"/>
        <end position="179"/>
    </location>
</feature>
<organism evidence="10 11">
    <name type="scientific">Neolewinella litorea</name>
    <dbReference type="NCBI Taxonomy" id="2562452"/>
    <lineage>
        <taxon>Bacteria</taxon>
        <taxon>Pseudomonadati</taxon>
        <taxon>Bacteroidota</taxon>
        <taxon>Saprospiria</taxon>
        <taxon>Saprospirales</taxon>
        <taxon>Lewinellaceae</taxon>
        <taxon>Neolewinella</taxon>
    </lineage>
</organism>
<dbReference type="NCBIfam" id="TIGR00393">
    <property type="entry name" value="kpsF"/>
    <property type="match status" value="1"/>
</dbReference>
<dbReference type="PIRSF" id="PIRSF004692">
    <property type="entry name" value="KdsD_KpsF"/>
    <property type="match status" value="1"/>
</dbReference>
<sequence length="324" mass="34962">MKKSDVVVRVARETLQIEADALSQLADSIGENFTRAVEAIFHSGGRLIVTGIGKTALVAQKIVATLNSTGTPAFFLHAGDAIHGDIGMVQPTDAVLVLSRSGETAEIKVLTLLVRNLGNTLIAMTSREDSTLARNADHLLLTPFEREADPNELAPTTSTTLQMAMGDALATSLLALRGFSPADFARFHPGGSLGKQLYLRVRDLYPHNQRPVVHPASSLKETLYEMTGKCLGATAVVDPQTDRLVGVITDGDLRRFLNRGEPLDVATAADMMSVHPKTVVEDELAVQAVAVLRQHSISQLIVTDSRGQYLGFVHLHDFIREGLI</sequence>
<comment type="caution">
    <text evidence="10">The sequence shown here is derived from an EMBL/GenBank/DDBJ whole genome shotgun (WGS) entry which is preliminary data.</text>
</comment>
<dbReference type="InterPro" id="IPR035474">
    <property type="entry name" value="SIS_Kpsf"/>
</dbReference>
<keyword evidence="11" id="KW-1185">Reference proteome</keyword>
<dbReference type="InterPro" id="IPR001347">
    <property type="entry name" value="SIS_dom"/>
</dbReference>
<dbReference type="PROSITE" id="PS51371">
    <property type="entry name" value="CBS"/>
    <property type="match status" value="2"/>
</dbReference>
<name>A0A4S4NHX7_9BACT</name>
<keyword evidence="5" id="KW-0479">Metal-binding</keyword>
<keyword evidence="2" id="KW-0677">Repeat</keyword>
<feature type="site" description="Catalytically relevant" evidence="6">
    <location>
        <position position="106"/>
    </location>
</feature>
<gene>
    <name evidence="10" type="ORF">E4021_11235</name>
</gene>
<feature type="domain" description="CBS" evidence="8">
    <location>
        <begin position="204"/>
        <end position="263"/>
    </location>
</feature>
<feature type="site" description="Catalytically relevant" evidence="6">
    <location>
        <position position="147"/>
    </location>
</feature>
<evidence type="ECO:0000259" key="9">
    <source>
        <dbReference type="PROSITE" id="PS51464"/>
    </source>
</evidence>
<evidence type="ECO:0000256" key="6">
    <source>
        <dbReference type="PIRSR" id="PIRSR004692-3"/>
    </source>
</evidence>
<keyword evidence="10" id="KW-0413">Isomerase</keyword>
<dbReference type="FunFam" id="3.40.50.10490:FF:000011">
    <property type="entry name" value="Arabinose 5-phosphate isomerase"/>
    <property type="match status" value="1"/>
</dbReference>
<dbReference type="EMBL" id="SRSF01000004">
    <property type="protein sequence ID" value="THH39324.1"/>
    <property type="molecule type" value="Genomic_DNA"/>
</dbReference>
<reference evidence="10 11" key="1">
    <citation type="submission" date="2019-04" db="EMBL/GenBank/DDBJ databases">
        <title>Lewinella litorea sp. nov., isolated from a marine sand.</title>
        <authorList>
            <person name="Yoon J.-H."/>
        </authorList>
    </citation>
    <scope>NUCLEOTIDE SEQUENCE [LARGE SCALE GENOMIC DNA]</scope>
    <source>
        <strain evidence="10 11">HSMS-39</strain>
    </source>
</reference>
<dbReference type="Proteomes" id="UP000308528">
    <property type="component" value="Unassembled WGS sequence"/>
</dbReference>
<dbReference type="GO" id="GO:1901135">
    <property type="term" value="P:carbohydrate derivative metabolic process"/>
    <property type="evidence" value="ECO:0007669"/>
    <property type="project" value="InterPro"/>
</dbReference>
<evidence type="ECO:0000256" key="3">
    <source>
        <dbReference type="ARBA" id="ARBA00023122"/>
    </source>
</evidence>
<proteinExistence type="inferred from homology"/>